<comment type="caution">
    <text evidence="2">The sequence shown here is derived from an EMBL/GenBank/DDBJ whole genome shotgun (WGS) entry which is preliminary data.</text>
</comment>
<sequence>MKQWRLVAMMSMMVVSCAAPQALEVRSTHLRNLETPSMQDEPMVRAEQENLLHGAIGLREQEQRLGHYYVVRWNDASQGEPVKVLFEFQQGSTGSQIHRQEASFDASETSGKAEFVVNGDSYLKGGRVLAWQCRLFRGDREIARRRSYLWE</sequence>
<evidence type="ECO:0008006" key="4">
    <source>
        <dbReference type="Google" id="ProtNLM"/>
    </source>
</evidence>
<evidence type="ECO:0000313" key="3">
    <source>
        <dbReference type="Proteomes" id="UP000557717"/>
    </source>
</evidence>
<dbReference type="PROSITE" id="PS51257">
    <property type="entry name" value="PROKAR_LIPOPROTEIN"/>
    <property type="match status" value="1"/>
</dbReference>
<feature type="chain" id="PRO_5032991653" description="Lipoprotein" evidence="1">
    <location>
        <begin position="19"/>
        <end position="151"/>
    </location>
</feature>
<dbReference type="AlphaFoldDB" id="A0A840UV18"/>
<proteinExistence type="predicted"/>
<evidence type="ECO:0000313" key="2">
    <source>
        <dbReference type="EMBL" id="MBB5350037.1"/>
    </source>
</evidence>
<name>A0A840UV18_9BACT</name>
<protein>
    <recommendedName>
        <fullName evidence="4">Lipoprotein</fullName>
    </recommendedName>
</protein>
<gene>
    <name evidence="2" type="ORF">HNR46_000258</name>
</gene>
<keyword evidence="1" id="KW-0732">Signal</keyword>
<reference evidence="2 3" key="1">
    <citation type="submission" date="2020-08" db="EMBL/GenBank/DDBJ databases">
        <title>Genomic Encyclopedia of Type Strains, Phase IV (KMG-IV): sequencing the most valuable type-strain genomes for metagenomic binning, comparative biology and taxonomic classification.</title>
        <authorList>
            <person name="Goeker M."/>
        </authorList>
    </citation>
    <scope>NUCLEOTIDE SEQUENCE [LARGE SCALE GENOMIC DNA]</scope>
    <source>
        <strain evidence="2 3">YC6886</strain>
    </source>
</reference>
<dbReference type="EMBL" id="JACHFD010000001">
    <property type="protein sequence ID" value="MBB5350037.1"/>
    <property type="molecule type" value="Genomic_DNA"/>
</dbReference>
<dbReference type="Proteomes" id="UP000557717">
    <property type="component" value="Unassembled WGS sequence"/>
</dbReference>
<evidence type="ECO:0000256" key="1">
    <source>
        <dbReference type="SAM" id="SignalP"/>
    </source>
</evidence>
<feature type="signal peptide" evidence="1">
    <location>
        <begin position="1"/>
        <end position="18"/>
    </location>
</feature>
<accession>A0A840UV18</accession>
<keyword evidence="3" id="KW-1185">Reference proteome</keyword>
<organism evidence="2 3">
    <name type="scientific">Haloferula luteola</name>
    <dbReference type="NCBI Taxonomy" id="595692"/>
    <lineage>
        <taxon>Bacteria</taxon>
        <taxon>Pseudomonadati</taxon>
        <taxon>Verrucomicrobiota</taxon>
        <taxon>Verrucomicrobiia</taxon>
        <taxon>Verrucomicrobiales</taxon>
        <taxon>Verrucomicrobiaceae</taxon>
        <taxon>Haloferula</taxon>
    </lineage>
</organism>
<dbReference type="RefSeq" id="WP_184015018.1">
    <property type="nucleotide sequence ID" value="NZ_JACHFD010000001.1"/>
</dbReference>